<organism evidence="9 10">
    <name type="scientific">Penaeus vannamei</name>
    <name type="common">Whiteleg shrimp</name>
    <name type="synonym">Litopenaeus vannamei</name>
    <dbReference type="NCBI Taxonomy" id="6689"/>
    <lineage>
        <taxon>Eukaryota</taxon>
        <taxon>Metazoa</taxon>
        <taxon>Ecdysozoa</taxon>
        <taxon>Arthropoda</taxon>
        <taxon>Crustacea</taxon>
        <taxon>Multicrustacea</taxon>
        <taxon>Malacostraca</taxon>
        <taxon>Eumalacostraca</taxon>
        <taxon>Eucarida</taxon>
        <taxon>Decapoda</taxon>
        <taxon>Dendrobranchiata</taxon>
        <taxon>Penaeoidea</taxon>
        <taxon>Penaeidae</taxon>
        <taxon>Penaeus</taxon>
    </lineage>
</organism>
<accession>A0A423TQR5</accession>
<sequence length="714" mass="80952">MTFSFYVLLCVTLLCQAQAEYLPINWTEAGIIGFGSESHYEDPAVTPLAPCPCDYTSNHCDITCCCDTDCSTSQLSAFSCLEGLQGGQRTDKNIDNNCKYQGPYSPEWHDLLCYITENNPYLGLFFPNFPSIQNYQKYLDKVPVPQYSYEDTDIHLQQEDSQLYYIFGTGIEVAIHLEDKMSIGFLTLPHPVLNGVCIDHVPVHFLQDVSHDCSLLLTPEVCTTEQYLSSQYYLRNSDSLNSEPYTIIGNLTGQQVVNAEVSYECVQDVSKFIKVEGLKTFPEQLWKSDRIPFSECDHQKVPFYNKTSQMCENVVLHVEYHMKWKGASIQEVQANIVIGNVPVSLEKVSKIYGRESMKVKPVEVNSNVPMEQTPTRRKSFTMSATSRLYLIQHFDVKFYHVGYYNGSNDTLVNITSNLGNDSSEDAQNLFSSPSITERSGNPGYQHGRPILAGYNVYNNSDDANTSSNSLLFVDINDEAGLYIFSPGGECFEEKSKRIVFGVDMMSACHFSWNASVSCSDLRERITTALYSLVKGDVVSKFGWPNITLENEFLPVVWDTQEPELKPGTSACPIISSMEYEIVHQDTVDTDKSRISVHQLLGCYIRFYRQEVMLHPNMPSGSVYLSTSVKFFKSKKPSGLSRFWEVMDDRWCSGGICWHEILQPWSHREYGEGEGALGQMYTTYFIDLITNSIMMVVILIPVVILVIQHNYKIRL</sequence>
<comment type="caution">
    <text evidence="9">The sequence shown here is derived from an EMBL/GenBank/DDBJ whole genome shotgun (WGS) entry which is preliminary data.</text>
</comment>
<keyword evidence="2 6" id="KW-0732">Signal</keyword>
<evidence type="ECO:0000313" key="10">
    <source>
        <dbReference type="Proteomes" id="UP000283509"/>
    </source>
</evidence>
<evidence type="ECO:0000256" key="5">
    <source>
        <dbReference type="SAM" id="Phobius"/>
    </source>
</evidence>
<evidence type="ECO:0000256" key="4">
    <source>
        <dbReference type="ARBA" id="ARBA00023180"/>
    </source>
</evidence>
<dbReference type="Proteomes" id="UP000283509">
    <property type="component" value="Unassembled WGS sequence"/>
</dbReference>
<comment type="similarity">
    <text evidence="1">Belongs to the tectonic family.</text>
</comment>
<evidence type="ECO:0000256" key="2">
    <source>
        <dbReference type="ARBA" id="ARBA00022729"/>
    </source>
</evidence>
<dbReference type="AlphaFoldDB" id="A0A423TQR5"/>
<feature type="domain" description="Tectonic-1-3 N-terminal" evidence="8">
    <location>
        <begin position="46"/>
        <end position="89"/>
    </location>
</feature>
<dbReference type="OrthoDB" id="184109at2759"/>
<feature type="transmembrane region" description="Helical" evidence="5">
    <location>
        <begin position="687"/>
        <end position="706"/>
    </location>
</feature>
<dbReference type="InterPro" id="IPR011677">
    <property type="entry name" value="TCTN1-3_dom"/>
</dbReference>
<feature type="chain" id="PRO_5019046119" evidence="6">
    <location>
        <begin position="20"/>
        <end position="714"/>
    </location>
</feature>
<feature type="signal peptide" evidence="6">
    <location>
        <begin position="1"/>
        <end position="19"/>
    </location>
</feature>
<keyword evidence="5" id="KW-0472">Membrane</keyword>
<dbReference type="InterPro" id="IPR040354">
    <property type="entry name" value="TCTN1-3"/>
</dbReference>
<dbReference type="Pfam" id="PF07773">
    <property type="entry name" value="TCTN_DUF1619"/>
    <property type="match status" value="2"/>
</dbReference>
<evidence type="ECO:0000256" key="1">
    <source>
        <dbReference type="ARBA" id="ARBA00007633"/>
    </source>
</evidence>
<evidence type="ECO:0000259" key="8">
    <source>
        <dbReference type="Pfam" id="PF25752"/>
    </source>
</evidence>
<keyword evidence="4" id="KW-0325">Glycoprotein</keyword>
<proteinExistence type="inferred from homology"/>
<feature type="domain" description="Tectonic-1-3" evidence="7">
    <location>
        <begin position="165"/>
        <end position="343"/>
    </location>
</feature>
<dbReference type="Pfam" id="PF25752">
    <property type="entry name" value="DUF1619_N"/>
    <property type="match status" value="1"/>
</dbReference>
<dbReference type="PANTHER" id="PTHR14611:SF6">
    <property type="entry name" value="TECTONIC-2"/>
    <property type="match status" value="1"/>
</dbReference>
<gene>
    <name evidence="9" type="ORF">C7M84_002484</name>
</gene>
<dbReference type="GO" id="GO:0060271">
    <property type="term" value="P:cilium assembly"/>
    <property type="evidence" value="ECO:0007669"/>
    <property type="project" value="TreeGrafter"/>
</dbReference>
<reference evidence="9 10" key="1">
    <citation type="submission" date="2018-04" db="EMBL/GenBank/DDBJ databases">
        <authorList>
            <person name="Zhang X."/>
            <person name="Yuan J."/>
            <person name="Li F."/>
            <person name="Xiang J."/>
        </authorList>
    </citation>
    <scope>NUCLEOTIDE SEQUENCE [LARGE SCALE GENOMIC DNA]</scope>
    <source>
        <tissue evidence="9">Muscle</tissue>
    </source>
</reference>
<evidence type="ECO:0000259" key="7">
    <source>
        <dbReference type="Pfam" id="PF07773"/>
    </source>
</evidence>
<keyword evidence="10" id="KW-1185">Reference proteome</keyword>
<evidence type="ECO:0000313" key="9">
    <source>
        <dbReference type="EMBL" id="ROT78798.1"/>
    </source>
</evidence>
<keyword evidence="5" id="KW-0812">Transmembrane</keyword>
<reference evidence="9 10" key="2">
    <citation type="submission" date="2019-01" db="EMBL/GenBank/DDBJ databases">
        <title>The decoding of complex shrimp genome reveals the adaptation for benthos swimmer, frequently molting mechanism and breeding impact on genome.</title>
        <authorList>
            <person name="Sun Y."/>
            <person name="Gao Y."/>
            <person name="Yu Y."/>
        </authorList>
    </citation>
    <scope>NUCLEOTIDE SEQUENCE [LARGE SCALE GENOMIC DNA]</scope>
    <source>
        <tissue evidence="9">Muscle</tissue>
    </source>
</reference>
<keyword evidence="5" id="KW-1133">Transmembrane helix</keyword>
<evidence type="ECO:0000256" key="6">
    <source>
        <dbReference type="SAM" id="SignalP"/>
    </source>
</evidence>
<protein>
    <submittedName>
        <fullName evidence="9">Putative tectonic-2-like isoform X1</fullName>
    </submittedName>
</protein>
<dbReference type="STRING" id="6689.A0A423TQR5"/>
<dbReference type="PANTHER" id="PTHR14611">
    <property type="entry name" value="TECTONIC FAMILY MEMBER"/>
    <property type="match status" value="1"/>
</dbReference>
<evidence type="ECO:0000256" key="3">
    <source>
        <dbReference type="ARBA" id="ARBA00022794"/>
    </source>
</evidence>
<keyword evidence="3" id="KW-0970">Cilium biogenesis/degradation</keyword>
<dbReference type="EMBL" id="QCYY01001330">
    <property type="protein sequence ID" value="ROT78798.1"/>
    <property type="molecule type" value="Genomic_DNA"/>
</dbReference>
<dbReference type="InterPro" id="IPR057724">
    <property type="entry name" value="TCTN1-3_N"/>
</dbReference>
<name>A0A423TQR5_PENVA</name>
<feature type="domain" description="Tectonic-1-3" evidence="7">
    <location>
        <begin position="440"/>
        <end position="631"/>
    </location>
</feature>